<organism evidence="1 2">
    <name type="scientific">Nakamurella multipartita (strain ATCC 700099 / DSM 44233 / CIP 104796 / JCM 9543 / NBRC 105858 / Y-104)</name>
    <name type="common">Microsphaera multipartita</name>
    <dbReference type="NCBI Taxonomy" id="479431"/>
    <lineage>
        <taxon>Bacteria</taxon>
        <taxon>Bacillati</taxon>
        <taxon>Actinomycetota</taxon>
        <taxon>Actinomycetes</taxon>
        <taxon>Nakamurellales</taxon>
        <taxon>Nakamurellaceae</taxon>
        <taxon>Nakamurella</taxon>
    </lineage>
</organism>
<dbReference type="EMBL" id="CP001737">
    <property type="protein sequence ID" value="ACV80788.1"/>
    <property type="molecule type" value="Genomic_DNA"/>
</dbReference>
<proteinExistence type="predicted"/>
<protein>
    <submittedName>
        <fullName evidence="1">Uncharacterized protein</fullName>
    </submittedName>
</protein>
<dbReference type="AlphaFoldDB" id="C8X6P0"/>
<evidence type="ECO:0000313" key="2">
    <source>
        <dbReference type="Proteomes" id="UP000002218"/>
    </source>
</evidence>
<gene>
    <name evidence="1" type="ordered locus">Namu_4507</name>
</gene>
<keyword evidence="2" id="KW-1185">Reference proteome</keyword>
<name>C8X6P0_NAKMY</name>
<dbReference type="KEGG" id="nml:Namu_4507"/>
<reference evidence="1 2" key="2">
    <citation type="journal article" date="2010" name="Stand. Genomic Sci.">
        <title>Complete genome sequence of Nakamurella multipartita type strain (Y-104).</title>
        <authorList>
            <person name="Tice H."/>
            <person name="Mayilraj S."/>
            <person name="Sims D."/>
            <person name="Lapidus A."/>
            <person name="Nolan M."/>
            <person name="Lucas S."/>
            <person name="Glavina Del Rio T."/>
            <person name="Copeland A."/>
            <person name="Cheng J.F."/>
            <person name="Meincke L."/>
            <person name="Bruce D."/>
            <person name="Goodwin L."/>
            <person name="Pitluck S."/>
            <person name="Ivanova N."/>
            <person name="Mavromatis K."/>
            <person name="Ovchinnikova G."/>
            <person name="Pati A."/>
            <person name="Chen A."/>
            <person name="Palaniappan K."/>
            <person name="Land M."/>
            <person name="Hauser L."/>
            <person name="Chang Y.J."/>
            <person name="Jeffries C.D."/>
            <person name="Detter J.C."/>
            <person name="Brettin T."/>
            <person name="Rohde M."/>
            <person name="Goker M."/>
            <person name="Bristow J."/>
            <person name="Eisen J.A."/>
            <person name="Markowitz V."/>
            <person name="Hugenholtz P."/>
            <person name="Kyrpides N.C."/>
            <person name="Klenk H.P."/>
            <person name="Chen F."/>
        </authorList>
    </citation>
    <scope>NUCLEOTIDE SEQUENCE [LARGE SCALE GENOMIC DNA]</scope>
    <source>
        <strain evidence="2">ATCC 700099 / DSM 44233 / CIP 104796 / JCM 9543 / NBRC 105858 / Y-104</strain>
    </source>
</reference>
<dbReference type="InParanoid" id="C8X6P0"/>
<dbReference type="HOGENOM" id="CLU_2451542_0_0_11"/>
<evidence type="ECO:0000313" key="1">
    <source>
        <dbReference type="EMBL" id="ACV80788.1"/>
    </source>
</evidence>
<accession>C8X6P0</accession>
<reference evidence="2" key="1">
    <citation type="submission" date="2009-09" db="EMBL/GenBank/DDBJ databases">
        <title>The complete genome of Nakamurella multipartita DSM 44233.</title>
        <authorList>
            <consortium name="US DOE Joint Genome Institute (JGI-PGF)"/>
            <person name="Lucas S."/>
            <person name="Copeland A."/>
            <person name="Lapidus A."/>
            <person name="Glavina del Rio T."/>
            <person name="Dalin E."/>
            <person name="Tice H."/>
            <person name="Bruce D."/>
            <person name="Goodwin L."/>
            <person name="Pitluck S."/>
            <person name="Kyrpides N."/>
            <person name="Mavromatis K."/>
            <person name="Ivanova N."/>
            <person name="Ovchinnikova G."/>
            <person name="Sims D."/>
            <person name="Meincke L."/>
            <person name="Brettin T."/>
            <person name="Detter J.C."/>
            <person name="Han C."/>
            <person name="Larimer F."/>
            <person name="Land M."/>
            <person name="Hauser L."/>
            <person name="Markowitz V."/>
            <person name="Cheng J.-F."/>
            <person name="Hugenholtz P."/>
            <person name="Woyke T."/>
            <person name="Wu D."/>
            <person name="Klenk H.-P."/>
            <person name="Eisen J.A."/>
        </authorList>
    </citation>
    <scope>NUCLEOTIDE SEQUENCE [LARGE SCALE GENOMIC DNA]</scope>
    <source>
        <strain evidence="2">ATCC 700099 / DSM 44233 / CIP 104796 / JCM 9543 / NBRC 105858 / Y-104</strain>
    </source>
</reference>
<sequence>MGRMTMYDHIRGALRVSAGPELQAQIDLNARTPDGLTPVPTELVTSGAEAGMVVRVLEPEDDIAGIGRIECADRDAELVYIRVDWGSIR</sequence>
<dbReference type="Proteomes" id="UP000002218">
    <property type="component" value="Chromosome"/>
</dbReference>